<evidence type="ECO:0000256" key="7">
    <source>
        <dbReference type="SAM" id="MobiDB-lite"/>
    </source>
</evidence>
<organism evidence="9 10">
    <name type="scientific">Acer yangbiense</name>
    <dbReference type="NCBI Taxonomy" id="1000413"/>
    <lineage>
        <taxon>Eukaryota</taxon>
        <taxon>Viridiplantae</taxon>
        <taxon>Streptophyta</taxon>
        <taxon>Embryophyta</taxon>
        <taxon>Tracheophyta</taxon>
        <taxon>Spermatophyta</taxon>
        <taxon>Magnoliopsida</taxon>
        <taxon>eudicotyledons</taxon>
        <taxon>Gunneridae</taxon>
        <taxon>Pentapetalae</taxon>
        <taxon>rosids</taxon>
        <taxon>malvids</taxon>
        <taxon>Sapindales</taxon>
        <taxon>Sapindaceae</taxon>
        <taxon>Hippocastanoideae</taxon>
        <taxon>Acereae</taxon>
        <taxon>Acer</taxon>
    </lineage>
</organism>
<dbReference type="EMBL" id="VAHF01000003">
    <property type="protein sequence ID" value="TXG65648.1"/>
    <property type="molecule type" value="Genomic_DNA"/>
</dbReference>
<dbReference type="GO" id="GO:0016020">
    <property type="term" value="C:membrane"/>
    <property type="evidence" value="ECO:0007669"/>
    <property type="project" value="UniProtKB-SubCell"/>
</dbReference>
<evidence type="ECO:0000256" key="6">
    <source>
        <dbReference type="ARBA" id="ARBA00023136"/>
    </source>
</evidence>
<keyword evidence="5 8" id="KW-1133">Transmembrane helix</keyword>
<keyword evidence="10" id="KW-1185">Reference proteome</keyword>
<dbReference type="InterPro" id="IPR005828">
    <property type="entry name" value="MFS_sugar_transport-like"/>
</dbReference>
<dbReference type="OrthoDB" id="6133115at2759"/>
<proteinExistence type="inferred from homology"/>
<dbReference type="InterPro" id="IPR050549">
    <property type="entry name" value="MFS_Trehalose_Transporter"/>
</dbReference>
<keyword evidence="4 8" id="KW-0812">Transmembrane</keyword>
<dbReference type="AlphaFoldDB" id="A0A5C7I955"/>
<feature type="transmembrane region" description="Helical" evidence="8">
    <location>
        <begin position="180"/>
        <end position="208"/>
    </location>
</feature>
<evidence type="ECO:0000256" key="3">
    <source>
        <dbReference type="ARBA" id="ARBA00022597"/>
    </source>
</evidence>
<feature type="region of interest" description="Disordered" evidence="7">
    <location>
        <begin position="1"/>
        <end position="24"/>
    </location>
</feature>
<keyword evidence="6 8" id="KW-0472">Membrane</keyword>
<dbReference type="Pfam" id="PF00083">
    <property type="entry name" value="Sugar_tr"/>
    <property type="match status" value="1"/>
</dbReference>
<feature type="transmembrane region" description="Helical" evidence="8">
    <location>
        <begin position="32"/>
        <end position="50"/>
    </location>
</feature>
<dbReference type="Proteomes" id="UP000323000">
    <property type="component" value="Chromosome 3"/>
</dbReference>
<keyword evidence="3" id="KW-0762">Sugar transport</keyword>
<evidence type="ECO:0000256" key="4">
    <source>
        <dbReference type="ARBA" id="ARBA00022692"/>
    </source>
</evidence>
<dbReference type="Gene3D" id="1.20.1250.20">
    <property type="entry name" value="MFS general substrate transporter like domains"/>
    <property type="match status" value="1"/>
</dbReference>
<dbReference type="GO" id="GO:0022857">
    <property type="term" value="F:transmembrane transporter activity"/>
    <property type="evidence" value="ECO:0007669"/>
    <property type="project" value="InterPro"/>
</dbReference>
<dbReference type="PANTHER" id="PTHR48021">
    <property type="match status" value="1"/>
</dbReference>
<evidence type="ECO:0000256" key="8">
    <source>
        <dbReference type="SAM" id="Phobius"/>
    </source>
</evidence>
<dbReference type="InterPro" id="IPR036259">
    <property type="entry name" value="MFS_trans_sf"/>
</dbReference>
<sequence length="241" mass="25972">MERESTEGDGLINRSLLGNGGGGDEAESGSSATAILVFTTFIAVCGSFIFETSIGYSSPAEKGIITDRNYSMSGTAFSSGKFQSKSEHFLPAKIGREKECEAAIHRLRGESVYISQEATEISDYTENFQLLPEGRFLDLFQRIYSSSLTVGVGLMVLQQLRGANGISFHASYLSGNVGTIVMAIIQVLMAILGTIFIFSGIGGLTVLFGAKIVPETKDQTLEEIEVTMNPLTAARRQALWN</sequence>
<evidence type="ECO:0000256" key="1">
    <source>
        <dbReference type="ARBA" id="ARBA00004370"/>
    </source>
</evidence>
<evidence type="ECO:0000313" key="9">
    <source>
        <dbReference type="EMBL" id="TXG65648.1"/>
    </source>
</evidence>
<comment type="similarity">
    <text evidence="2">Belongs to the major facilitator superfamily. Sugar transporter (TC 2.A.1.1) family.</text>
</comment>
<evidence type="ECO:0000256" key="5">
    <source>
        <dbReference type="ARBA" id="ARBA00022989"/>
    </source>
</evidence>
<evidence type="ECO:0000256" key="2">
    <source>
        <dbReference type="ARBA" id="ARBA00010992"/>
    </source>
</evidence>
<evidence type="ECO:0000313" key="10">
    <source>
        <dbReference type="Proteomes" id="UP000323000"/>
    </source>
</evidence>
<dbReference type="PANTHER" id="PTHR48021:SF25">
    <property type="entry name" value="SUGAR TRANSPORTER ERD6-LIKE 5"/>
    <property type="match status" value="1"/>
</dbReference>
<keyword evidence="3" id="KW-0813">Transport</keyword>
<protein>
    <submittedName>
        <fullName evidence="9">Uncharacterized protein</fullName>
    </submittedName>
</protein>
<comment type="subcellular location">
    <subcellularLocation>
        <location evidence="1">Membrane</location>
    </subcellularLocation>
</comment>
<reference evidence="10" key="1">
    <citation type="journal article" date="2019" name="Gigascience">
        <title>De novo genome assembly of the endangered Acer yangbiense, a plant species with extremely small populations endemic to Yunnan Province, China.</title>
        <authorList>
            <person name="Yang J."/>
            <person name="Wariss H.M."/>
            <person name="Tao L."/>
            <person name="Zhang R."/>
            <person name="Yun Q."/>
            <person name="Hollingsworth P."/>
            <person name="Dao Z."/>
            <person name="Luo G."/>
            <person name="Guo H."/>
            <person name="Ma Y."/>
            <person name="Sun W."/>
        </authorList>
    </citation>
    <scope>NUCLEOTIDE SEQUENCE [LARGE SCALE GENOMIC DNA]</scope>
    <source>
        <strain evidence="10">cv. Malutang</strain>
    </source>
</reference>
<gene>
    <name evidence="9" type="ORF">EZV62_006923</name>
</gene>
<comment type="caution">
    <text evidence="9">The sequence shown here is derived from an EMBL/GenBank/DDBJ whole genome shotgun (WGS) entry which is preliminary data.</text>
</comment>
<name>A0A5C7I955_9ROSI</name>
<accession>A0A5C7I955</accession>